<dbReference type="SUPFAM" id="SSF140959">
    <property type="entry name" value="Indolic compounds 2,3-dioxygenase-like"/>
    <property type="match status" value="1"/>
</dbReference>
<evidence type="ECO:0000313" key="5">
    <source>
        <dbReference type="EMBL" id="ORY97875.1"/>
    </source>
</evidence>
<organism evidence="5 6">
    <name type="scientific">Syncephalastrum racemosum</name>
    <name type="common">Filamentous fungus</name>
    <dbReference type="NCBI Taxonomy" id="13706"/>
    <lineage>
        <taxon>Eukaryota</taxon>
        <taxon>Fungi</taxon>
        <taxon>Fungi incertae sedis</taxon>
        <taxon>Mucoromycota</taxon>
        <taxon>Mucoromycotina</taxon>
        <taxon>Mucoromycetes</taxon>
        <taxon>Mucorales</taxon>
        <taxon>Syncephalastraceae</taxon>
        <taxon>Syncephalastrum</taxon>
    </lineage>
</organism>
<gene>
    <name evidence="5" type="ORF">BCR43DRAFT_438610</name>
</gene>
<dbReference type="GO" id="GO:0019441">
    <property type="term" value="P:L-tryptophan catabolic process to kynurenine"/>
    <property type="evidence" value="ECO:0007669"/>
    <property type="project" value="InterPro"/>
</dbReference>
<dbReference type="STRING" id="13706.A0A1X2HFY5"/>
<dbReference type="OrthoDB" id="10262710at2759"/>
<keyword evidence="6" id="KW-1185">Reference proteome</keyword>
<keyword evidence="4" id="KW-0349">Heme</keyword>
<dbReference type="GO" id="GO:0046872">
    <property type="term" value="F:metal ion binding"/>
    <property type="evidence" value="ECO:0007669"/>
    <property type="project" value="UniProtKB-KW"/>
</dbReference>
<dbReference type="AlphaFoldDB" id="A0A1X2HFY5"/>
<dbReference type="GO" id="GO:0020037">
    <property type="term" value="F:heme binding"/>
    <property type="evidence" value="ECO:0007669"/>
    <property type="project" value="InterPro"/>
</dbReference>
<dbReference type="Gene3D" id="1.20.58.480">
    <property type="match status" value="1"/>
</dbReference>
<evidence type="ECO:0000313" key="6">
    <source>
        <dbReference type="Proteomes" id="UP000242180"/>
    </source>
</evidence>
<dbReference type="EMBL" id="MCGN01000004">
    <property type="protein sequence ID" value="ORY97875.1"/>
    <property type="molecule type" value="Genomic_DNA"/>
</dbReference>
<comment type="similarity">
    <text evidence="1">Belongs to the indoleamine 2,3-dioxygenase family.</text>
</comment>
<dbReference type="GO" id="GO:0016702">
    <property type="term" value="F:oxidoreductase activity, acting on single donors with incorporation of molecular oxygen, incorporation of two atoms of oxygen"/>
    <property type="evidence" value="ECO:0007669"/>
    <property type="project" value="UniProtKB-ARBA"/>
</dbReference>
<proteinExistence type="inferred from homology"/>
<dbReference type="Proteomes" id="UP000242180">
    <property type="component" value="Unassembled WGS sequence"/>
</dbReference>
<evidence type="ECO:0000256" key="1">
    <source>
        <dbReference type="ARBA" id="ARBA00007119"/>
    </source>
</evidence>
<dbReference type="PANTHER" id="PTHR28657:SF3">
    <property type="entry name" value="INDOLEAMINE 2,3-DIOXYGENASE"/>
    <property type="match status" value="1"/>
</dbReference>
<evidence type="ECO:0000256" key="3">
    <source>
        <dbReference type="ARBA" id="ARBA00023004"/>
    </source>
</evidence>
<dbReference type="OMA" id="TYELGPA"/>
<name>A0A1X2HFY5_SYNRA</name>
<feature type="binding site" description="proximal binding residue" evidence="4">
    <location>
        <position position="354"/>
    </location>
    <ligand>
        <name>heme b</name>
        <dbReference type="ChEBI" id="CHEBI:60344"/>
    </ligand>
    <ligandPart>
        <name>Fe</name>
        <dbReference type="ChEBI" id="CHEBI:18248"/>
    </ligandPart>
</feature>
<dbReference type="InterPro" id="IPR000898">
    <property type="entry name" value="Indolamine_dOase"/>
</dbReference>
<comment type="caution">
    <text evidence="5">The sequence shown here is derived from an EMBL/GenBank/DDBJ whole genome shotgun (WGS) entry which is preliminary data.</text>
</comment>
<dbReference type="Pfam" id="PF01231">
    <property type="entry name" value="IDO"/>
    <property type="match status" value="1"/>
</dbReference>
<evidence type="ECO:0008006" key="7">
    <source>
        <dbReference type="Google" id="ProtNLM"/>
    </source>
</evidence>
<dbReference type="InterPro" id="IPR037217">
    <property type="entry name" value="Trp/Indoleamine_2_3_dOase-like"/>
</dbReference>
<reference evidence="5 6" key="1">
    <citation type="submission" date="2016-07" db="EMBL/GenBank/DDBJ databases">
        <title>Pervasive Adenine N6-methylation of Active Genes in Fungi.</title>
        <authorList>
            <consortium name="DOE Joint Genome Institute"/>
            <person name="Mondo S.J."/>
            <person name="Dannebaum R.O."/>
            <person name="Kuo R.C."/>
            <person name="Labutti K."/>
            <person name="Haridas S."/>
            <person name="Kuo A."/>
            <person name="Salamov A."/>
            <person name="Ahrendt S.R."/>
            <person name="Lipzen A."/>
            <person name="Sullivan W."/>
            <person name="Andreopoulos W.B."/>
            <person name="Clum A."/>
            <person name="Lindquist E."/>
            <person name="Daum C."/>
            <person name="Ramamoorthy G.K."/>
            <person name="Gryganskyi A."/>
            <person name="Culley D."/>
            <person name="Magnuson J.K."/>
            <person name="James T.Y."/>
            <person name="O'Malley M.A."/>
            <person name="Stajich J.E."/>
            <person name="Spatafora J.W."/>
            <person name="Visel A."/>
            <person name="Grigoriev I.V."/>
        </authorList>
    </citation>
    <scope>NUCLEOTIDE SEQUENCE [LARGE SCALE GENOMIC DNA]</scope>
    <source>
        <strain evidence="5 6">NRRL 2496</strain>
    </source>
</reference>
<dbReference type="PANTHER" id="PTHR28657">
    <property type="entry name" value="INDOLEAMINE 2,3-DIOXYGENASE"/>
    <property type="match status" value="1"/>
</dbReference>
<protein>
    <recommendedName>
        <fullName evidence="7">Indoleamine 2,3-dioxygenase</fullName>
    </recommendedName>
</protein>
<evidence type="ECO:0000256" key="4">
    <source>
        <dbReference type="PIRSR" id="PIRSR600898-1"/>
    </source>
</evidence>
<dbReference type="InParanoid" id="A0A1X2HFY5"/>
<keyword evidence="3 4" id="KW-0408">Iron</keyword>
<sequence length="454" mass="51561">MFTVTTQNGFLPRKDPLVRLPDSFSKLESLLERMPIKNPETGRPGLLASGEFGEAILTELPLYDVDNVHDPALLSALFRDYTFAASAYLLEPCDLRYRATKKDYGIGRLVLPRSIAVPLTKVAQKINSKPFMEYALSYALYNYKRIDPTGDLTYDNLKLIRSFTGMESEKGFILNHVTMVAHSPKLVRHALGVLNTLEAENRSGFDHHMANLNATYQKVNDEMEYMWARSNPADYLDFRTFIMGTKNQPMFPDGVVYEGINNNKPVSHRGESGANDSMVPLADNLLQIKMPENPLTEILRDFRTYRPTDHKTFLELVQIRSNQNNLRQFALGDPNSAALYLANVDQIRAFRHRHWSFTKEYIIKYTEHPVATGGSPIVTWLPNQLMTVLDVIEEVASGIDRSLLTKEHAALVEEIEQRADAQKRVLVRDVQKLKERFPEEAVAPRFQEAVAATA</sequence>
<accession>A0A1X2HFY5</accession>
<keyword evidence="2 4" id="KW-0479">Metal-binding</keyword>
<evidence type="ECO:0000256" key="2">
    <source>
        <dbReference type="ARBA" id="ARBA00022723"/>
    </source>
</evidence>